<sequence length="191" mass="21890">MTDENNSLCIRCDVVANDAMNELIEEVFSDEIRWFEPFSPSLQPKLYSDLHHWDQGFKQSEGSKATVAKVVLDGWPPMFLHEEGREFVGFRRSKVIKWSKVIKYFCSGVLESERCRKVINFDMPQSAEGYVHHIGRTERAYSTGASLSLVSAEEMEIFEGVKSTFGENENKDSHFIASFPLLRKNAVQSLR</sequence>
<accession>A0ACC0MT96</accession>
<evidence type="ECO:0000313" key="2">
    <source>
        <dbReference type="Proteomes" id="UP001062846"/>
    </source>
</evidence>
<organism evidence="1 2">
    <name type="scientific">Rhododendron molle</name>
    <name type="common">Chinese azalea</name>
    <name type="synonym">Azalea mollis</name>
    <dbReference type="NCBI Taxonomy" id="49168"/>
    <lineage>
        <taxon>Eukaryota</taxon>
        <taxon>Viridiplantae</taxon>
        <taxon>Streptophyta</taxon>
        <taxon>Embryophyta</taxon>
        <taxon>Tracheophyta</taxon>
        <taxon>Spermatophyta</taxon>
        <taxon>Magnoliopsida</taxon>
        <taxon>eudicotyledons</taxon>
        <taxon>Gunneridae</taxon>
        <taxon>Pentapetalae</taxon>
        <taxon>asterids</taxon>
        <taxon>Ericales</taxon>
        <taxon>Ericaceae</taxon>
        <taxon>Ericoideae</taxon>
        <taxon>Rhodoreae</taxon>
        <taxon>Rhododendron</taxon>
    </lineage>
</organism>
<comment type="caution">
    <text evidence="1">The sequence shown here is derived from an EMBL/GenBank/DDBJ whole genome shotgun (WGS) entry which is preliminary data.</text>
</comment>
<gene>
    <name evidence="1" type="ORF">RHMOL_Rhmol08G0282500</name>
</gene>
<reference evidence="1" key="1">
    <citation type="submission" date="2022-02" db="EMBL/GenBank/DDBJ databases">
        <title>Plant Genome Project.</title>
        <authorList>
            <person name="Zhang R.-G."/>
        </authorList>
    </citation>
    <scope>NUCLEOTIDE SEQUENCE</scope>
    <source>
        <strain evidence="1">AT1</strain>
    </source>
</reference>
<dbReference type="EMBL" id="CM046395">
    <property type="protein sequence ID" value="KAI8544263.1"/>
    <property type="molecule type" value="Genomic_DNA"/>
</dbReference>
<dbReference type="Proteomes" id="UP001062846">
    <property type="component" value="Chromosome 8"/>
</dbReference>
<proteinExistence type="predicted"/>
<name>A0ACC0MT96_RHOML</name>
<keyword evidence="2" id="KW-1185">Reference proteome</keyword>
<protein>
    <submittedName>
        <fullName evidence="1">Uncharacterized protein</fullName>
    </submittedName>
</protein>
<evidence type="ECO:0000313" key="1">
    <source>
        <dbReference type="EMBL" id="KAI8544263.1"/>
    </source>
</evidence>